<evidence type="ECO:0000256" key="11">
    <source>
        <dbReference type="ARBA" id="ARBA00022741"/>
    </source>
</evidence>
<dbReference type="PANTHER" id="PTHR24421">
    <property type="entry name" value="NITRATE/NITRITE SENSOR PROTEIN NARX-RELATED"/>
    <property type="match status" value="1"/>
</dbReference>
<dbReference type="SUPFAM" id="SSF55874">
    <property type="entry name" value="ATPase domain of HSP90 chaperone/DNA topoisomerase II/histidine kinase"/>
    <property type="match status" value="1"/>
</dbReference>
<dbReference type="InterPro" id="IPR003018">
    <property type="entry name" value="GAF"/>
</dbReference>
<evidence type="ECO:0000256" key="7">
    <source>
        <dbReference type="ARBA" id="ARBA00022490"/>
    </source>
</evidence>
<dbReference type="GO" id="GO:0046872">
    <property type="term" value="F:metal ion binding"/>
    <property type="evidence" value="ECO:0007669"/>
    <property type="project" value="UniProtKB-KW"/>
</dbReference>
<dbReference type="InterPro" id="IPR000014">
    <property type="entry name" value="PAS"/>
</dbReference>
<evidence type="ECO:0000256" key="3">
    <source>
        <dbReference type="ARBA" id="ARBA00004496"/>
    </source>
</evidence>
<dbReference type="PROSITE" id="PS50113">
    <property type="entry name" value="PAC"/>
    <property type="match status" value="2"/>
</dbReference>
<feature type="domain" description="PAC" evidence="21">
    <location>
        <begin position="401"/>
        <end position="453"/>
    </location>
</feature>
<dbReference type="SMART" id="SM00086">
    <property type="entry name" value="PAC"/>
    <property type="match status" value="2"/>
</dbReference>
<evidence type="ECO:0000256" key="16">
    <source>
        <dbReference type="ARBA" id="ARBA00023014"/>
    </source>
</evidence>
<dbReference type="SMART" id="SM00091">
    <property type="entry name" value="PAS"/>
    <property type="match status" value="2"/>
</dbReference>
<dbReference type="SUPFAM" id="SSF55781">
    <property type="entry name" value="GAF domain-like"/>
    <property type="match status" value="1"/>
</dbReference>
<dbReference type="Pfam" id="PF02518">
    <property type="entry name" value="HATPase_c"/>
    <property type="match status" value="1"/>
</dbReference>
<dbReference type="InterPro" id="IPR004358">
    <property type="entry name" value="Sig_transdc_His_kin-like_C"/>
</dbReference>
<comment type="cofactor">
    <cofactor evidence="2">
        <name>[4Fe-4S] cluster</name>
        <dbReference type="ChEBI" id="CHEBI:49883"/>
    </cofactor>
</comment>
<dbReference type="PANTHER" id="PTHR24421:SF10">
    <property type="entry name" value="NITRATE_NITRITE SENSOR PROTEIN NARQ"/>
    <property type="match status" value="1"/>
</dbReference>
<evidence type="ECO:0000256" key="17">
    <source>
        <dbReference type="ARBA" id="ARBA00024827"/>
    </source>
</evidence>
<dbReference type="InterPro" id="IPR011712">
    <property type="entry name" value="Sig_transdc_His_kin_sub3_dim/P"/>
</dbReference>
<evidence type="ECO:0000256" key="13">
    <source>
        <dbReference type="ARBA" id="ARBA00022840"/>
    </source>
</evidence>
<dbReference type="InterPro" id="IPR036890">
    <property type="entry name" value="HATPase_C_sf"/>
</dbReference>
<dbReference type="CDD" id="cd16917">
    <property type="entry name" value="HATPase_UhpB-NarQ-NarX-like"/>
    <property type="match status" value="1"/>
</dbReference>
<dbReference type="InterPro" id="IPR029016">
    <property type="entry name" value="GAF-like_dom_sf"/>
</dbReference>
<comment type="catalytic activity">
    <reaction evidence="1">
        <text>ATP + protein L-histidine = ADP + protein N-phospho-L-histidine.</text>
        <dbReference type="EC" id="2.7.13.3"/>
    </reaction>
</comment>
<feature type="domain" description="PAS" evidence="20">
    <location>
        <begin position="327"/>
        <end position="398"/>
    </location>
</feature>
<keyword evidence="14" id="KW-0408">Iron</keyword>
<keyword evidence="7" id="KW-0963">Cytoplasm</keyword>
<dbReference type="Gene3D" id="1.20.5.1930">
    <property type="match status" value="1"/>
</dbReference>
<dbReference type="Gene3D" id="3.30.450.40">
    <property type="match status" value="1"/>
</dbReference>
<dbReference type="GO" id="GO:0005524">
    <property type="term" value="F:ATP binding"/>
    <property type="evidence" value="ECO:0007669"/>
    <property type="project" value="UniProtKB-KW"/>
</dbReference>
<keyword evidence="11" id="KW-0547">Nucleotide-binding</keyword>
<reference evidence="22 23" key="1">
    <citation type="submission" date="2019-03" db="EMBL/GenBank/DDBJ databases">
        <authorList>
            <person name="Kim M.K.M."/>
        </authorList>
    </citation>
    <scope>NUCLEOTIDE SEQUENCE [LARGE SCALE GENOMIC DNA]</scope>
    <source>
        <strain evidence="22 23">17J68-12</strain>
    </source>
</reference>
<keyword evidence="15" id="KW-0902">Two-component regulatory system</keyword>
<comment type="caution">
    <text evidence="22">The sequence shown here is derived from an EMBL/GenBank/DDBJ whole genome shotgun (WGS) entry which is preliminary data.</text>
</comment>
<evidence type="ECO:0000256" key="9">
    <source>
        <dbReference type="ARBA" id="ARBA00022679"/>
    </source>
</evidence>
<keyword evidence="6" id="KW-0004">4Fe-4S</keyword>
<comment type="subcellular location">
    <subcellularLocation>
        <location evidence="3">Cytoplasm</location>
    </subcellularLocation>
</comment>
<comment type="function">
    <text evidence="17">Member of the two-component regulatory system NreB/NreC involved in the control of dissimilatory nitrate/nitrite reduction in response to oxygen. NreB functions as a direct oxygen sensor histidine kinase which is autophosphorylated, in the absence of oxygen, probably at the conserved histidine residue, and transfers its phosphate group probably to a conserved aspartate residue of NreC. NreB/NreC activates the expression of the nitrate (narGHJI) and nitrite (nir) reductase operons, as well as the putative nitrate transporter gene narT.</text>
</comment>
<dbReference type="CDD" id="cd00130">
    <property type="entry name" value="PAS"/>
    <property type="match status" value="2"/>
</dbReference>
<dbReference type="Gene3D" id="2.10.70.100">
    <property type="match status" value="1"/>
</dbReference>
<dbReference type="InterPro" id="IPR000700">
    <property type="entry name" value="PAS-assoc_C"/>
</dbReference>
<organism evidence="22 23">
    <name type="scientific">Flaviaesturariibacter flavus</name>
    <dbReference type="NCBI Taxonomy" id="2502780"/>
    <lineage>
        <taxon>Bacteria</taxon>
        <taxon>Pseudomonadati</taxon>
        <taxon>Bacteroidota</taxon>
        <taxon>Chitinophagia</taxon>
        <taxon>Chitinophagales</taxon>
        <taxon>Chitinophagaceae</taxon>
        <taxon>Flaviaestuariibacter</taxon>
    </lineage>
</organism>
<keyword evidence="13" id="KW-0067">ATP-binding</keyword>
<dbReference type="InterPro" id="IPR013655">
    <property type="entry name" value="PAS_fold_3"/>
</dbReference>
<dbReference type="InterPro" id="IPR005467">
    <property type="entry name" value="His_kinase_dom"/>
</dbReference>
<dbReference type="GO" id="GO:0000155">
    <property type="term" value="F:phosphorelay sensor kinase activity"/>
    <property type="evidence" value="ECO:0007669"/>
    <property type="project" value="InterPro"/>
</dbReference>
<evidence type="ECO:0000256" key="1">
    <source>
        <dbReference type="ARBA" id="ARBA00000085"/>
    </source>
</evidence>
<keyword evidence="16" id="KW-0411">Iron-sulfur</keyword>
<keyword evidence="12" id="KW-0418">Kinase</keyword>
<accession>A0A4R1B8L5</accession>
<evidence type="ECO:0000313" key="22">
    <source>
        <dbReference type="EMBL" id="TCJ12533.1"/>
    </source>
</evidence>
<dbReference type="InterPro" id="IPR001610">
    <property type="entry name" value="PAC"/>
</dbReference>
<dbReference type="Gene3D" id="3.30.450.20">
    <property type="entry name" value="PAS domain"/>
    <property type="match status" value="2"/>
</dbReference>
<evidence type="ECO:0000256" key="10">
    <source>
        <dbReference type="ARBA" id="ARBA00022723"/>
    </source>
</evidence>
<dbReference type="Pfam" id="PF13426">
    <property type="entry name" value="PAS_9"/>
    <property type="match status" value="1"/>
</dbReference>
<dbReference type="PROSITE" id="PS50109">
    <property type="entry name" value="HIS_KIN"/>
    <property type="match status" value="1"/>
</dbReference>
<name>A0A4R1B8L5_9BACT</name>
<dbReference type="InterPro" id="IPR003594">
    <property type="entry name" value="HATPase_dom"/>
</dbReference>
<evidence type="ECO:0000313" key="23">
    <source>
        <dbReference type="Proteomes" id="UP000295334"/>
    </source>
</evidence>
<keyword evidence="23" id="KW-1185">Reference proteome</keyword>
<dbReference type="RefSeq" id="WP_131450289.1">
    <property type="nucleotide sequence ID" value="NZ_SJZI01000050.1"/>
</dbReference>
<proteinExistence type="predicted"/>
<dbReference type="Proteomes" id="UP000295334">
    <property type="component" value="Unassembled WGS sequence"/>
</dbReference>
<evidence type="ECO:0000256" key="2">
    <source>
        <dbReference type="ARBA" id="ARBA00001966"/>
    </source>
</evidence>
<dbReference type="OrthoDB" id="5522855at2"/>
<evidence type="ECO:0000256" key="14">
    <source>
        <dbReference type="ARBA" id="ARBA00023004"/>
    </source>
</evidence>
<keyword evidence="9" id="KW-0808">Transferase</keyword>
<sequence>MCEDLLPQTDQLPFPEDVDGTFSGENPIDYYPGLEHLERQVLEMNARGEQGLHELVLFYIDAIEKLHPDMTCSLLECRGDRLYPFASRSLPAGFVERLNEGIPTGWNMDFCGTAAHQQEPMVVTDIARDDRWTEWRDVMLSFGYRACWSQPVIDSGGTVMATFAMYYRTAKVPSALEVKTIERAVHLLQVILESKQREERLQQTNLRYELLAEATHDAVWDFDVERNTCFFNLAFTQLFGYATPAQMDVWTVNIHPEDQEAVLASAEDARRDPQRAQWEMQYRFYRADGSIANVLDRAFIQRAPDGRATRMIGAMQDITRIKQAEAELRRLSLIATETTNGIFMTDSAGYITWVNKAFCELSGFIAAEITGHLPWLLLRGPGTNEKVLAHIRTSIRDKQAFNCELRHYRRDGQSYWLELKGQPAFSPKGEVEHYFAIATDITHRRELELRVIEQKINAQKEISKAIIRTQERERSDIGKELHDNVSQILTTAKLYVENIGYFPERRADFIRQSQELVQRSINEIRFLSKQLVPPVLNDIGFRATLDELITQYLSLRAFHIDFHYGLSSERKLHKELQLTMYRIVQEQLNNIVKYAGATNVEIGIRQDGGMLRLWVADDGTGFDTRRPHKGMGLSDIRNRAEVYRGKVHLDSAPGKGCRLSIELPIR</sequence>
<feature type="domain" description="PAC" evidence="21">
    <location>
        <begin position="278"/>
        <end position="330"/>
    </location>
</feature>
<evidence type="ECO:0000259" key="21">
    <source>
        <dbReference type="PROSITE" id="PS50113"/>
    </source>
</evidence>
<dbReference type="InterPro" id="IPR050482">
    <property type="entry name" value="Sensor_HK_TwoCompSys"/>
</dbReference>
<evidence type="ECO:0000256" key="15">
    <source>
        <dbReference type="ARBA" id="ARBA00023012"/>
    </source>
</evidence>
<dbReference type="Gene3D" id="3.30.565.10">
    <property type="entry name" value="Histidine kinase-like ATPase, C-terminal domain"/>
    <property type="match status" value="1"/>
</dbReference>
<evidence type="ECO:0000256" key="5">
    <source>
        <dbReference type="ARBA" id="ARBA00017322"/>
    </source>
</evidence>
<evidence type="ECO:0000256" key="18">
    <source>
        <dbReference type="ARBA" id="ARBA00030800"/>
    </source>
</evidence>
<dbReference type="GO" id="GO:0016020">
    <property type="term" value="C:membrane"/>
    <property type="evidence" value="ECO:0007669"/>
    <property type="project" value="InterPro"/>
</dbReference>
<protein>
    <recommendedName>
        <fullName evidence="5">Oxygen sensor histidine kinase NreB</fullName>
        <ecNumber evidence="4">2.7.13.3</ecNumber>
    </recommendedName>
    <alternativeName>
        <fullName evidence="18">Nitrogen regulation protein B</fullName>
    </alternativeName>
</protein>
<dbReference type="PRINTS" id="PR00344">
    <property type="entry name" value="BCTRLSENSOR"/>
</dbReference>
<evidence type="ECO:0000256" key="4">
    <source>
        <dbReference type="ARBA" id="ARBA00012438"/>
    </source>
</evidence>
<dbReference type="NCBIfam" id="TIGR00229">
    <property type="entry name" value="sensory_box"/>
    <property type="match status" value="2"/>
</dbReference>
<dbReference type="AlphaFoldDB" id="A0A4R1B8L5"/>
<dbReference type="GO" id="GO:0005737">
    <property type="term" value="C:cytoplasm"/>
    <property type="evidence" value="ECO:0007669"/>
    <property type="project" value="UniProtKB-SubCell"/>
</dbReference>
<dbReference type="EC" id="2.7.13.3" evidence="4"/>
<feature type="domain" description="Histidine kinase" evidence="19">
    <location>
        <begin position="476"/>
        <end position="666"/>
    </location>
</feature>
<dbReference type="Pfam" id="PF07730">
    <property type="entry name" value="HisKA_3"/>
    <property type="match status" value="1"/>
</dbReference>
<dbReference type="GO" id="GO:0046983">
    <property type="term" value="F:protein dimerization activity"/>
    <property type="evidence" value="ECO:0007669"/>
    <property type="project" value="InterPro"/>
</dbReference>
<evidence type="ECO:0000259" key="19">
    <source>
        <dbReference type="PROSITE" id="PS50109"/>
    </source>
</evidence>
<dbReference type="Pfam" id="PF13185">
    <property type="entry name" value="GAF_2"/>
    <property type="match status" value="1"/>
</dbReference>
<evidence type="ECO:0000256" key="8">
    <source>
        <dbReference type="ARBA" id="ARBA00022553"/>
    </source>
</evidence>
<evidence type="ECO:0000259" key="20">
    <source>
        <dbReference type="PROSITE" id="PS50112"/>
    </source>
</evidence>
<dbReference type="InterPro" id="IPR035965">
    <property type="entry name" value="PAS-like_dom_sf"/>
</dbReference>
<dbReference type="GO" id="GO:0051539">
    <property type="term" value="F:4 iron, 4 sulfur cluster binding"/>
    <property type="evidence" value="ECO:0007669"/>
    <property type="project" value="UniProtKB-KW"/>
</dbReference>
<keyword evidence="8" id="KW-0597">Phosphoprotein</keyword>
<evidence type="ECO:0000256" key="12">
    <source>
        <dbReference type="ARBA" id="ARBA00022777"/>
    </source>
</evidence>
<dbReference type="SUPFAM" id="SSF55785">
    <property type="entry name" value="PYP-like sensor domain (PAS domain)"/>
    <property type="match status" value="2"/>
</dbReference>
<dbReference type="EMBL" id="SJZI01000050">
    <property type="protein sequence ID" value="TCJ12533.1"/>
    <property type="molecule type" value="Genomic_DNA"/>
</dbReference>
<dbReference type="Pfam" id="PF08447">
    <property type="entry name" value="PAS_3"/>
    <property type="match status" value="1"/>
</dbReference>
<evidence type="ECO:0000256" key="6">
    <source>
        <dbReference type="ARBA" id="ARBA00022485"/>
    </source>
</evidence>
<keyword evidence="10" id="KW-0479">Metal-binding</keyword>
<gene>
    <name evidence="22" type="ORF">EPD60_14765</name>
</gene>
<dbReference type="PROSITE" id="PS50112">
    <property type="entry name" value="PAS"/>
    <property type="match status" value="1"/>
</dbReference>